<feature type="compositionally biased region" description="Polar residues" evidence="1">
    <location>
        <begin position="95"/>
        <end position="108"/>
    </location>
</feature>
<dbReference type="EnsemblMetazoa" id="XM_038195461.1">
    <property type="protein sequence ID" value="XP_038051389.1"/>
    <property type="gene ID" value="LOC119724412"/>
</dbReference>
<name>A0A913ZJ50_PATMI</name>
<feature type="transmembrane region" description="Helical" evidence="2">
    <location>
        <begin position="358"/>
        <end position="379"/>
    </location>
</feature>
<protein>
    <submittedName>
        <fullName evidence="3">Uncharacterized protein</fullName>
    </submittedName>
</protein>
<keyword evidence="4" id="KW-1185">Reference proteome</keyword>
<dbReference type="OMA" id="IFRRCAR"/>
<feature type="compositionally biased region" description="Polar residues" evidence="1">
    <location>
        <begin position="224"/>
        <end position="234"/>
    </location>
</feature>
<dbReference type="RefSeq" id="XP_038051389.1">
    <property type="nucleotide sequence ID" value="XM_038195461.1"/>
</dbReference>
<evidence type="ECO:0000256" key="2">
    <source>
        <dbReference type="SAM" id="Phobius"/>
    </source>
</evidence>
<evidence type="ECO:0000256" key="1">
    <source>
        <dbReference type="SAM" id="MobiDB-lite"/>
    </source>
</evidence>
<evidence type="ECO:0000313" key="3">
    <source>
        <dbReference type="EnsemblMetazoa" id="XP_038051389.1"/>
    </source>
</evidence>
<keyword evidence="2" id="KW-1133">Transmembrane helix</keyword>
<keyword evidence="2" id="KW-0812">Transmembrane</keyword>
<sequence>MDDIQLNAAKIIAAQKKRNNRARSPESESNWDSSEPEDTLPNVSSEEEVSVVSSRSRGKDKSHIPQAPRQDSKSTRSQFQPHKPAKSNRLAVNGEQFSNKSSPVSSIRSGKVTKAGVNVFIDHGTGDSSDEDVSVASRKSAPRKEERPPYDFRKALDDAPRNEDRASDRPGKSRKGKIYDPMPPSGHSPRSDQTQLIVDAPDRRKATKNKWKVNQGFQEDTEHPATTTDNNNLGELSPRDATMTTMMSTTASDVRLTQMEKSMMGRVEDEVDVRRYDEPRMQGSHLLVQENTHRYIYHYQHGNTKYYDTRPVRNDVYMTGIADKSEKLVRRGVQEFFAALRIIVDFLLIVILELLRFLAYNVLGLLFVGLLTTFGDYFFKPVLAALFNSILQPLAVFLYNTGVALKTVFDPLIEIIRGLFIQVAMLLRALRLVEVNWRAGPRDLRGVEEV</sequence>
<accession>A0A913ZJ50</accession>
<organism evidence="3 4">
    <name type="scientific">Patiria miniata</name>
    <name type="common">Bat star</name>
    <name type="synonym">Asterina miniata</name>
    <dbReference type="NCBI Taxonomy" id="46514"/>
    <lineage>
        <taxon>Eukaryota</taxon>
        <taxon>Metazoa</taxon>
        <taxon>Echinodermata</taxon>
        <taxon>Eleutherozoa</taxon>
        <taxon>Asterozoa</taxon>
        <taxon>Asteroidea</taxon>
        <taxon>Valvatacea</taxon>
        <taxon>Valvatida</taxon>
        <taxon>Asterinidae</taxon>
        <taxon>Patiria</taxon>
    </lineage>
</organism>
<reference evidence="3" key="1">
    <citation type="submission" date="2022-11" db="UniProtKB">
        <authorList>
            <consortium name="EnsemblMetazoa"/>
        </authorList>
    </citation>
    <scope>IDENTIFICATION</scope>
</reference>
<proteinExistence type="predicted"/>
<dbReference type="Proteomes" id="UP000887568">
    <property type="component" value="Unplaced"/>
</dbReference>
<dbReference type="AlphaFoldDB" id="A0A913ZJ50"/>
<dbReference type="GeneID" id="119724412"/>
<feature type="region of interest" description="Disordered" evidence="1">
    <location>
        <begin position="13"/>
        <end position="238"/>
    </location>
</feature>
<evidence type="ECO:0000313" key="4">
    <source>
        <dbReference type="Proteomes" id="UP000887568"/>
    </source>
</evidence>
<feature type="compositionally biased region" description="Basic and acidic residues" evidence="1">
    <location>
        <begin position="142"/>
        <end position="171"/>
    </location>
</feature>
<dbReference type="OrthoDB" id="10045204at2759"/>
<feature type="transmembrane region" description="Helical" evidence="2">
    <location>
        <begin position="333"/>
        <end position="352"/>
    </location>
</feature>
<feature type="transmembrane region" description="Helical" evidence="2">
    <location>
        <begin position="391"/>
        <end position="409"/>
    </location>
</feature>
<keyword evidence="2" id="KW-0472">Membrane</keyword>